<gene>
    <name evidence="2" type="ORF">SAMN05421852_101496</name>
</gene>
<proteinExistence type="predicted"/>
<dbReference type="RefSeq" id="WP_093227648.1">
    <property type="nucleotide sequence ID" value="NZ_FORR01000001.1"/>
</dbReference>
<dbReference type="STRING" id="46223.SAMN05421852_101496"/>
<evidence type="ECO:0000313" key="3">
    <source>
        <dbReference type="Proteomes" id="UP000199545"/>
    </source>
</evidence>
<feature type="transmembrane region" description="Helical" evidence="1">
    <location>
        <begin position="6"/>
        <end position="25"/>
    </location>
</feature>
<feature type="transmembrane region" description="Helical" evidence="1">
    <location>
        <begin position="32"/>
        <end position="53"/>
    </location>
</feature>
<dbReference type="Pfam" id="PF07441">
    <property type="entry name" value="BofA"/>
    <property type="match status" value="1"/>
</dbReference>
<dbReference type="NCBIfam" id="TIGR02862">
    <property type="entry name" value="spore_BofA"/>
    <property type="match status" value="1"/>
</dbReference>
<keyword evidence="3" id="KW-1185">Reference proteome</keyword>
<keyword evidence="1" id="KW-0472">Membrane</keyword>
<feature type="transmembrane region" description="Helical" evidence="1">
    <location>
        <begin position="65"/>
        <end position="88"/>
    </location>
</feature>
<keyword evidence="1" id="KW-1133">Transmembrane helix</keyword>
<evidence type="ECO:0000256" key="1">
    <source>
        <dbReference type="SAM" id="Phobius"/>
    </source>
</evidence>
<protein>
    <submittedName>
        <fullName evidence="2">Inhibitor of the pro-sigma K processing machinery</fullName>
    </submittedName>
</protein>
<evidence type="ECO:0000313" key="2">
    <source>
        <dbReference type="EMBL" id="SFI72964.1"/>
    </source>
</evidence>
<dbReference type="InterPro" id="IPR010001">
    <property type="entry name" value="BofA"/>
</dbReference>
<organism evidence="2 3">
    <name type="scientific">Thermoflavimicrobium dichotomicum</name>
    <dbReference type="NCBI Taxonomy" id="46223"/>
    <lineage>
        <taxon>Bacteria</taxon>
        <taxon>Bacillati</taxon>
        <taxon>Bacillota</taxon>
        <taxon>Bacilli</taxon>
        <taxon>Bacillales</taxon>
        <taxon>Thermoactinomycetaceae</taxon>
        <taxon>Thermoflavimicrobium</taxon>
    </lineage>
</organism>
<reference evidence="2 3" key="1">
    <citation type="submission" date="2016-10" db="EMBL/GenBank/DDBJ databases">
        <authorList>
            <person name="de Groot N.N."/>
        </authorList>
    </citation>
    <scope>NUCLEOTIDE SEQUENCE [LARGE SCALE GENOMIC DNA]</scope>
    <source>
        <strain evidence="2 3">DSM 44778</strain>
    </source>
</reference>
<keyword evidence="1" id="KW-0812">Transmembrane</keyword>
<dbReference type="Proteomes" id="UP000199545">
    <property type="component" value="Unassembled WGS sequence"/>
</dbReference>
<accession>A0A1I3KKP4</accession>
<sequence>MLEIKWWLLILALGIVFFMLINRSVKQPLKWFGYGVLYSVVGAIILFFVNLLGEYIQLHIPINPITALITGILGLPGLAYLIAVKMLWI</sequence>
<dbReference type="AlphaFoldDB" id="A0A1I3KKP4"/>
<dbReference type="OrthoDB" id="2692225at2"/>
<name>A0A1I3KKP4_9BACL</name>
<dbReference type="EMBL" id="FORR01000001">
    <property type="protein sequence ID" value="SFI72964.1"/>
    <property type="molecule type" value="Genomic_DNA"/>
</dbReference>